<dbReference type="EMBL" id="BTRK01000005">
    <property type="protein sequence ID" value="GMR51059.1"/>
    <property type="molecule type" value="Genomic_DNA"/>
</dbReference>
<evidence type="ECO:0000256" key="2">
    <source>
        <dbReference type="ARBA" id="ARBA00023163"/>
    </source>
</evidence>
<sequence length="183" mass="21267">LQPPILPILGIRMTLIQRMLLGLQHLRRNQNMQPEIVSSLSAARCKSGWDGQLTRMPEWAMYCEEFVGLPADQKLAVYKGCLKSFFRLERFHITAKIFGKKILEKSFDKSLVFVLTDEVAVDFVTTVFDFSLLTDYDQGDIKKMHLPFYYRFMQTIARPMIELKVTDTELVFTLAQLVWHLEG</sequence>
<dbReference type="Gene3D" id="1.10.565.10">
    <property type="entry name" value="Retinoid X Receptor"/>
    <property type="match status" value="1"/>
</dbReference>
<dbReference type="PANTHER" id="PTHR45680:SF29">
    <property type="entry name" value="NUCLEAR HORMONE RECEPTOR FAMILY"/>
    <property type="match status" value="1"/>
</dbReference>
<keyword evidence="1" id="KW-0805">Transcription regulation</keyword>
<dbReference type="InterPro" id="IPR000536">
    <property type="entry name" value="Nucl_hrmn_rcpt_lig-bd"/>
</dbReference>
<dbReference type="PROSITE" id="PS51843">
    <property type="entry name" value="NR_LBD"/>
    <property type="match status" value="1"/>
</dbReference>
<protein>
    <recommendedName>
        <fullName evidence="4">NR LBD domain-containing protein</fullName>
    </recommendedName>
</protein>
<dbReference type="InterPro" id="IPR051152">
    <property type="entry name" value="C.elegans_Orphan_NR"/>
</dbReference>
<dbReference type="Pfam" id="PF00104">
    <property type="entry name" value="Hormone_recep"/>
    <property type="match status" value="1"/>
</dbReference>
<feature type="domain" description="NR LBD" evidence="4">
    <location>
        <begin position="18"/>
        <end position="183"/>
    </location>
</feature>
<feature type="non-terminal residue" evidence="5">
    <location>
        <position position="1"/>
    </location>
</feature>
<keyword evidence="2" id="KW-0804">Transcription</keyword>
<dbReference type="Proteomes" id="UP001328107">
    <property type="component" value="Unassembled WGS sequence"/>
</dbReference>
<reference evidence="6" key="1">
    <citation type="submission" date="2022-10" db="EMBL/GenBank/DDBJ databases">
        <title>Genome assembly of Pristionchus species.</title>
        <authorList>
            <person name="Yoshida K."/>
            <person name="Sommer R.J."/>
        </authorList>
    </citation>
    <scope>NUCLEOTIDE SEQUENCE [LARGE SCALE GENOMIC DNA]</scope>
    <source>
        <strain evidence="6">RS5460</strain>
    </source>
</reference>
<accession>A0AAN5I4C4</accession>
<evidence type="ECO:0000256" key="3">
    <source>
        <dbReference type="ARBA" id="ARBA00023170"/>
    </source>
</evidence>
<dbReference type="AlphaFoldDB" id="A0AAN5I4C4"/>
<organism evidence="5 6">
    <name type="scientific">Pristionchus mayeri</name>
    <dbReference type="NCBI Taxonomy" id="1317129"/>
    <lineage>
        <taxon>Eukaryota</taxon>
        <taxon>Metazoa</taxon>
        <taxon>Ecdysozoa</taxon>
        <taxon>Nematoda</taxon>
        <taxon>Chromadorea</taxon>
        <taxon>Rhabditida</taxon>
        <taxon>Rhabditina</taxon>
        <taxon>Diplogasteromorpha</taxon>
        <taxon>Diplogasteroidea</taxon>
        <taxon>Neodiplogasteridae</taxon>
        <taxon>Pristionchus</taxon>
    </lineage>
</organism>
<keyword evidence="3" id="KW-0675">Receptor</keyword>
<gene>
    <name evidence="5" type="ORF">PMAYCL1PPCAC_21254</name>
</gene>
<dbReference type="InterPro" id="IPR035500">
    <property type="entry name" value="NHR-like_dom_sf"/>
</dbReference>
<evidence type="ECO:0000313" key="6">
    <source>
        <dbReference type="Proteomes" id="UP001328107"/>
    </source>
</evidence>
<keyword evidence="6" id="KW-1185">Reference proteome</keyword>
<evidence type="ECO:0000259" key="4">
    <source>
        <dbReference type="PROSITE" id="PS51843"/>
    </source>
</evidence>
<evidence type="ECO:0000313" key="5">
    <source>
        <dbReference type="EMBL" id="GMR51059.1"/>
    </source>
</evidence>
<dbReference type="PANTHER" id="PTHR45680">
    <property type="entry name" value="NUCLEAR HORMONE RECEPTOR FAMILY"/>
    <property type="match status" value="1"/>
</dbReference>
<dbReference type="SUPFAM" id="SSF48508">
    <property type="entry name" value="Nuclear receptor ligand-binding domain"/>
    <property type="match status" value="1"/>
</dbReference>
<evidence type="ECO:0000256" key="1">
    <source>
        <dbReference type="ARBA" id="ARBA00023015"/>
    </source>
</evidence>
<feature type="non-terminal residue" evidence="5">
    <location>
        <position position="183"/>
    </location>
</feature>
<name>A0AAN5I4C4_9BILA</name>
<proteinExistence type="predicted"/>
<comment type="caution">
    <text evidence="5">The sequence shown here is derived from an EMBL/GenBank/DDBJ whole genome shotgun (WGS) entry which is preliminary data.</text>
</comment>